<evidence type="ECO:0000259" key="3">
    <source>
        <dbReference type="Pfam" id="PF17184"/>
    </source>
</evidence>
<feature type="non-terminal residue" evidence="5">
    <location>
        <position position="736"/>
    </location>
</feature>
<feature type="domain" description="Rit1 N-terminal" evidence="3">
    <location>
        <begin position="31"/>
        <end position="291"/>
    </location>
</feature>
<dbReference type="GO" id="GO:0019988">
    <property type="term" value="P:charged-tRNA amino acid modification"/>
    <property type="evidence" value="ECO:0007669"/>
    <property type="project" value="InterPro"/>
</dbReference>
<evidence type="ECO:0000256" key="1">
    <source>
        <dbReference type="SAM" id="MobiDB-lite"/>
    </source>
</evidence>
<feature type="region of interest" description="Disordered" evidence="1">
    <location>
        <begin position="452"/>
        <end position="516"/>
    </location>
</feature>
<dbReference type="PANTHER" id="PTHR31811">
    <property type="entry name" value="TRNA A64-2'-O-RIBOSYLPHOSPHATE TRANSFERASE"/>
    <property type="match status" value="1"/>
</dbReference>
<dbReference type="InterPro" id="IPR045632">
    <property type="entry name" value="DUF6314"/>
</dbReference>
<feature type="region of interest" description="Disordered" evidence="1">
    <location>
        <begin position="542"/>
        <end position="566"/>
    </location>
</feature>
<dbReference type="OrthoDB" id="45256at2759"/>
<feature type="domain" description="Rit1 DUSP-like" evidence="2">
    <location>
        <begin position="346"/>
        <end position="454"/>
    </location>
</feature>
<dbReference type="EMBL" id="ML978072">
    <property type="protein sequence ID" value="KAF2012673.1"/>
    <property type="molecule type" value="Genomic_DNA"/>
</dbReference>
<dbReference type="Proteomes" id="UP000799778">
    <property type="component" value="Unassembled WGS sequence"/>
</dbReference>
<accession>A0A6A5XI91</accession>
<dbReference type="AlphaFoldDB" id="A0A6A5XI91"/>
<feature type="compositionally biased region" description="Low complexity" evidence="1">
    <location>
        <begin position="456"/>
        <end position="512"/>
    </location>
</feature>
<reference evidence="5" key="1">
    <citation type="journal article" date="2020" name="Stud. Mycol.">
        <title>101 Dothideomycetes genomes: a test case for predicting lifestyles and emergence of pathogens.</title>
        <authorList>
            <person name="Haridas S."/>
            <person name="Albert R."/>
            <person name="Binder M."/>
            <person name="Bloem J."/>
            <person name="Labutti K."/>
            <person name="Salamov A."/>
            <person name="Andreopoulos B."/>
            <person name="Baker S."/>
            <person name="Barry K."/>
            <person name="Bills G."/>
            <person name="Bluhm B."/>
            <person name="Cannon C."/>
            <person name="Castanera R."/>
            <person name="Culley D."/>
            <person name="Daum C."/>
            <person name="Ezra D."/>
            <person name="Gonzalez J."/>
            <person name="Henrissat B."/>
            <person name="Kuo A."/>
            <person name="Liang C."/>
            <person name="Lipzen A."/>
            <person name="Lutzoni F."/>
            <person name="Magnuson J."/>
            <person name="Mondo S."/>
            <person name="Nolan M."/>
            <person name="Ohm R."/>
            <person name="Pangilinan J."/>
            <person name="Park H.-J."/>
            <person name="Ramirez L."/>
            <person name="Alfaro M."/>
            <person name="Sun H."/>
            <person name="Tritt A."/>
            <person name="Yoshinaga Y."/>
            <person name="Zwiers L.-H."/>
            <person name="Turgeon B."/>
            <person name="Goodwin S."/>
            <person name="Spatafora J."/>
            <person name="Crous P."/>
            <person name="Grigoriev I."/>
        </authorList>
    </citation>
    <scope>NUCLEOTIDE SEQUENCE</scope>
    <source>
        <strain evidence="5">CBS 175.79</strain>
    </source>
</reference>
<dbReference type="Pfam" id="PF17184">
    <property type="entry name" value="Rit1_C"/>
    <property type="match status" value="1"/>
</dbReference>
<sequence>MSLTTRKPPLTHSDLIFPSQSLSLSTTLTSLKRSALSIPNRLTSIISDSLFVQSVSRIYALPLVANERCGSWYIPPSLKAAGVYFKSTDGHANEWSFSTRRLNYQLFDVVEESGGCVVVDSTRRGKSMPDALAKTVPVWCCVMNRAIYPERRGTEAGRLFTSPRAVGGSEHAQIEERVDGFVERFLEICKPDLGALRGKLKGRWLRPIWVVQGGDLPDERPVFEDCVPVVLCTASRRVRGGEGSEGGYVQGAADDHEAWSCGLTPTAFWENKELLLGTNEEDLPEVIRGLVGGLGGSKAVPVLVKPTTNLFVSSSENLDIDPFDVIISCTPEALSTTNPEHVKTKQYLHLACQTLKLGSRDLRNQLQSLEAFMASVPDLNSRKIVICCPTGKDLSIGVALAIVCLYVNDEGVFTPEKRTKVDKTFIKQRLTWITTAAPGMNPSRETLKSVNSFLMPDPYSNSQSPSSASPPKTKSLLTLLPTNTTTTTCPMATTTSTPPTTTTKTTNKTPSPGLDPQIHIPVTDIPIFDIPSPILRAHRRSIAPHQPSPPLPPQPQPQPPSQPLAPLIHRTLHNKGAPWTFTRTLTSTLPSHPSGTVSGTATFTPQPPNNPASKTLIYSEECTFVTNQGVSFTANMKYVYVLSPPPTSPSTEEGDEEGGGGKDEGGCETVNVHFHTPSATSEDVVGDLFVSMGEVTADAREGGEGEDGVLVAENRATHLCGRDLYAARWKFGRGFL</sequence>
<feature type="compositionally biased region" description="Pro residues" evidence="1">
    <location>
        <begin position="546"/>
        <end position="563"/>
    </location>
</feature>
<dbReference type="Pfam" id="PF19834">
    <property type="entry name" value="DUF6314"/>
    <property type="match status" value="1"/>
</dbReference>
<name>A0A6A5XI91_9PLEO</name>
<keyword evidence="6" id="KW-1185">Reference proteome</keyword>
<dbReference type="PANTHER" id="PTHR31811:SF0">
    <property type="entry name" value="TRNA A64-2'-O-RIBOSYLPHOSPHATE TRANSFERASE"/>
    <property type="match status" value="1"/>
</dbReference>
<feature type="compositionally biased region" description="Polar residues" evidence="1">
    <location>
        <begin position="584"/>
        <end position="604"/>
    </location>
</feature>
<dbReference type="RefSeq" id="XP_033381012.1">
    <property type="nucleotide sequence ID" value="XM_033528715.1"/>
</dbReference>
<dbReference type="InterPro" id="IPR033449">
    <property type="entry name" value="Rit1_N"/>
</dbReference>
<dbReference type="GO" id="GO:0043399">
    <property type="term" value="F:tRNA adenosine(64)-2'-O-ribosylphosphate transferase activity"/>
    <property type="evidence" value="ECO:0007669"/>
    <property type="project" value="InterPro"/>
</dbReference>
<evidence type="ECO:0000259" key="2">
    <source>
        <dbReference type="Pfam" id="PF04179"/>
    </source>
</evidence>
<proteinExistence type="predicted"/>
<protein>
    <recommendedName>
        <fullName evidence="7">Initiator tRNA phosphoribosyl transferase</fullName>
    </recommendedName>
</protein>
<dbReference type="GeneID" id="54286112"/>
<evidence type="ECO:0000259" key="4">
    <source>
        <dbReference type="Pfam" id="PF19834"/>
    </source>
</evidence>
<feature type="region of interest" description="Disordered" evidence="1">
    <location>
        <begin position="644"/>
        <end position="667"/>
    </location>
</feature>
<feature type="region of interest" description="Disordered" evidence="1">
    <location>
        <begin position="584"/>
        <end position="614"/>
    </location>
</feature>
<evidence type="ECO:0000313" key="5">
    <source>
        <dbReference type="EMBL" id="KAF2012673.1"/>
    </source>
</evidence>
<dbReference type="InterPro" id="IPR007306">
    <property type="entry name" value="Rit1"/>
</dbReference>
<evidence type="ECO:0008006" key="7">
    <source>
        <dbReference type="Google" id="ProtNLM"/>
    </source>
</evidence>
<evidence type="ECO:0000313" key="6">
    <source>
        <dbReference type="Proteomes" id="UP000799778"/>
    </source>
</evidence>
<gene>
    <name evidence="5" type="ORF">BU24DRAFT_425308</name>
</gene>
<organism evidence="5 6">
    <name type="scientific">Aaosphaeria arxii CBS 175.79</name>
    <dbReference type="NCBI Taxonomy" id="1450172"/>
    <lineage>
        <taxon>Eukaryota</taxon>
        <taxon>Fungi</taxon>
        <taxon>Dikarya</taxon>
        <taxon>Ascomycota</taxon>
        <taxon>Pezizomycotina</taxon>
        <taxon>Dothideomycetes</taxon>
        <taxon>Pleosporomycetidae</taxon>
        <taxon>Pleosporales</taxon>
        <taxon>Pleosporales incertae sedis</taxon>
        <taxon>Aaosphaeria</taxon>
    </lineage>
</organism>
<dbReference type="InterPro" id="IPR033421">
    <property type="entry name" value="Rit1_DUSP-like"/>
</dbReference>
<feature type="domain" description="DUF6314" evidence="4">
    <location>
        <begin position="578"/>
        <end position="642"/>
    </location>
</feature>
<dbReference type="GO" id="GO:0005737">
    <property type="term" value="C:cytoplasm"/>
    <property type="evidence" value="ECO:0007669"/>
    <property type="project" value="TreeGrafter"/>
</dbReference>
<dbReference type="Pfam" id="PF04179">
    <property type="entry name" value="Init_tRNA_PT"/>
    <property type="match status" value="1"/>
</dbReference>